<dbReference type="InterPro" id="IPR001810">
    <property type="entry name" value="F-box_dom"/>
</dbReference>
<dbReference type="SUPFAM" id="SSF50965">
    <property type="entry name" value="Galactose oxidase, central domain"/>
    <property type="match status" value="1"/>
</dbReference>
<dbReference type="FunCoup" id="A0A1U8AQV1">
    <property type="interactions" value="1699"/>
</dbReference>
<dbReference type="Proteomes" id="UP000189703">
    <property type="component" value="Unplaced"/>
</dbReference>
<reference evidence="4" key="1">
    <citation type="submission" date="2025-08" db="UniProtKB">
        <authorList>
            <consortium name="RefSeq"/>
        </authorList>
    </citation>
    <scope>IDENTIFICATION</scope>
</reference>
<feature type="region of interest" description="Disordered" evidence="1">
    <location>
        <begin position="376"/>
        <end position="409"/>
    </location>
</feature>
<evidence type="ECO:0000313" key="3">
    <source>
        <dbReference type="Proteomes" id="UP000189703"/>
    </source>
</evidence>
<dbReference type="InterPro" id="IPR011043">
    <property type="entry name" value="Gal_Oxase/kelch_b-propeller"/>
</dbReference>
<dbReference type="Pfam" id="PF00646">
    <property type="entry name" value="F-box"/>
    <property type="match status" value="1"/>
</dbReference>
<dbReference type="OrthoDB" id="591557at2759"/>
<evidence type="ECO:0000256" key="1">
    <source>
        <dbReference type="SAM" id="MobiDB-lite"/>
    </source>
</evidence>
<name>A0A1U8AQV1_NELNU</name>
<dbReference type="PROSITE" id="PS50181">
    <property type="entry name" value="FBOX"/>
    <property type="match status" value="1"/>
</dbReference>
<gene>
    <name evidence="4" type="primary">LOC104606635</name>
</gene>
<organism evidence="3 4">
    <name type="scientific">Nelumbo nucifera</name>
    <name type="common">Sacred lotus</name>
    <dbReference type="NCBI Taxonomy" id="4432"/>
    <lineage>
        <taxon>Eukaryota</taxon>
        <taxon>Viridiplantae</taxon>
        <taxon>Streptophyta</taxon>
        <taxon>Embryophyta</taxon>
        <taxon>Tracheophyta</taxon>
        <taxon>Spermatophyta</taxon>
        <taxon>Magnoliopsida</taxon>
        <taxon>Proteales</taxon>
        <taxon>Nelumbonaceae</taxon>
        <taxon>Nelumbo</taxon>
    </lineage>
</organism>
<dbReference type="RefSeq" id="XP_010270241.1">
    <property type="nucleotide sequence ID" value="XM_010271939.1"/>
</dbReference>
<dbReference type="CDD" id="cd22157">
    <property type="entry name" value="F-box_AtFBW1-like"/>
    <property type="match status" value="1"/>
</dbReference>
<dbReference type="Gene3D" id="1.20.1280.50">
    <property type="match status" value="1"/>
</dbReference>
<dbReference type="KEGG" id="nnu:104606635"/>
<keyword evidence="3" id="KW-1185">Reference proteome</keyword>
<evidence type="ECO:0000313" key="4">
    <source>
        <dbReference type="RefSeq" id="XP_010270241.1"/>
    </source>
</evidence>
<dbReference type="eggNOG" id="ENOG502QVMN">
    <property type="taxonomic scope" value="Eukaryota"/>
</dbReference>
<dbReference type="InterPro" id="IPR050796">
    <property type="entry name" value="SCF_F-box_component"/>
</dbReference>
<dbReference type="InParanoid" id="A0A1U8AQV1"/>
<dbReference type="InterPro" id="IPR013187">
    <property type="entry name" value="F-box-assoc_dom_typ3"/>
</dbReference>
<feature type="compositionally biased region" description="Polar residues" evidence="1">
    <location>
        <begin position="400"/>
        <end position="409"/>
    </location>
</feature>
<dbReference type="AlphaFoldDB" id="A0A1U8AQV1"/>
<dbReference type="Pfam" id="PF08268">
    <property type="entry name" value="FBA_3"/>
    <property type="match status" value="1"/>
</dbReference>
<dbReference type="NCBIfam" id="TIGR01640">
    <property type="entry name" value="F_box_assoc_1"/>
    <property type="match status" value="1"/>
</dbReference>
<dbReference type="GeneID" id="104606635"/>
<dbReference type="SMART" id="SM00256">
    <property type="entry name" value="FBOX"/>
    <property type="match status" value="1"/>
</dbReference>
<dbReference type="PANTHER" id="PTHR31672:SF13">
    <property type="entry name" value="F-BOX PROTEIN CPR30-LIKE"/>
    <property type="match status" value="1"/>
</dbReference>
<proteinExistence type="predicted"/>
<feature type="domain" description="F-box" evidence="2">
    <location>
        <begin position="50"/>
        <end position="96"/>
    </location>
</feature>
<evidence type="ECO:0000259" key="2">
    <source>
        <dbReference type="PROSITE" id="PS50181"/>
    </source>
</evidence>
<dbReference type="PANTHER" id="PTHR31672">
    <property type="entry name" value="BNACNNG10540D PROTEIN"/>
    <property type="match status" value="1"/>
</dbReference>
<dbReference type="InterPro" id="IPR036047">
    <property type="entry name" value="F-box-like_dom_sf"/>
</dbReference>
<dbReference type="InterPro" id="IPR017451">
    <property type="entry name" value="F-box-assoc_interact_dom"/>
</dbReference>
<dbReference type="SUPFAM" id="SSF81383">
    <property type="entry name" value="F-box domain"/>
    <property type="match status" value="1"/>
</dbReference>
<protein>
    <submittedName>
        <fullName evidence="4">F-box protein CPR30-like</fullName>
    </submittedName>
</protein>
<dbReference type="OMA" id="PSIRTHH"/>
<sequence length="409" mass="46944">MKEKIGDGSESGTDPIPISYLFSMTTTIKLGDDGNCDDDNGAPSNRGEDIIQKQNLPDELITEILSRLPVKPLLRFNCVCKPWRALISDPGFIKKHAIRSIENEQNINLILRGCYLYSVEFDACDKAVELDHPLKSPNYHQKLPYTPIESREKGYIVYGFGYDPIADDYKVVRIVEFYGDDDDSFDSEVKVYTQSSNSWRRVGDVPFSLRYKISGMLANSALHWIWTVLDSDSKASNLVFSFDLRDEEYRVVPLPSFPDDSFRMNVRVLRGRLCILCNYYKFRVDIWVMNEYGVKESWSRQFSIAQPSVIRSFEYLRPLCFSKNGELLLEQDNNRLVLYDSKSERARVLRIHGIPDWFETEIFVGSLIPLSGRDGALKQKKAKRKGKKKKRVDARLGGFSESTSTGKKE</sequence>
<accession>A0A1U8AQV1</accession>
<feature type="compositionally biased region" description="Basic residues" evidence="1">
    <location>
        <begin position="378"/>
        <end position="392"/>
    </location>
</feature>